<evidence type="ECO:0000256" key="1">
    <source>
        <dbReference type="SAM" id="MobiDB-lite"/>
    </source>
</evidence>
<comment type="caution">
    <text evidence="3">The sequence shown here is derived from an EMBL/GenBank/DDBJ whole genome shotgun (WGS) entry which is preliminary data.</text>
</comment>
<accession>A0A9P5SBV3</accession>
<dbReference type="GO" id="GO:0016491">
    <property type="term" value="F:oxidoreductase activity"/>
    <property type="evidence" value="ECO:0007669"/>
    <property type="project" value="InterPro"/>
</dbReference>
<name>A0A9P5SBV3_9FUNG</name>
<dbReference type="InterPro" id="IPR002937">
    <property type="entry name" value="Amino_oxidase"/>
</dbReference>
<dbReference type="EMBL" id="JAAAUY010000995">
    <property type="protein sequence ID" value="KAF9324990.1"/>
    <property type="molecule type" value="Genomic_DNA"/>
</dbReference>
<dbReference type="InterPro" id="IPR036188">
    <property type="entry name" value="FAD/NAD-bd_sf"/>
</dbReference>
<feature type="domain" description="Amine oxidase" evidence="2">
    <location>
        <begin position="15"/>
        <end position="447"/>
    </location>
</feature>
<dbReference type="Gene3D" id="3.50.50.60">
    <property type="entry name" value="FAD/NAD(P)-binding domain"/>
    <property type="match status" value="2"/>
</dbReference>
<dbReference type="Pfam" id="PF01593">
    <property type="entry name" value="Amino_oxidase"/>
    <property type="match status" value="2"/>
</dbReference>
<dbReference type="AlphaFoldDB" id="A0A9P5SBV3"/>
<dbReference type="Gene3D" id="3.90.660.10">
    <property type="match status" value="1"/>
</dbReference>
<organism evidence="3 4">
    <name type="scientific">Podila minutissima</name>
    <dbReference type="NCBI Taxonomy" id="64525"/>
    <lineage>
        <taxon>Eukaryota</taxon>
        <taxon>Fungi</taxon>
        <taxon>Fungi incertae sedis</taxon>
        <taxon>Mucoromycota</taxon>
        <taxon>Mortierellomycotina</taxon>
        <taxon>Mortierellomycetes</taxon>
        <taxon>Mortierellales</taxon>
        <taxon>Mortierellaceae</taxon>
        <taxon>Podila</taxon>
    </lineage>
</organism>
<feature type="domain" description="Amine oxidase" evidence="2">
    <location>
        <begin position="662"/>
        <end position="698"/>
    </location>
</feature>
<protein>
    <recommendedName>
        <fullName evidence="2">Amine oxidase domain-containing protein</fullName>
    </recommendedName>
</protein>
<dbReference type="SUPFAM" id="SSF54373">
    <property type="entry name" value="FAD-linked reductases, C-terminal domain"/>
    <property type="match status" value="1"/>
</dbReference>
<reference evidence="3" key="1">
    <citation type="journal article" date="2020" name="Fungal Divers.">
        <title>Resolving the Mortierellaceae phylogeny through synthesis of multi-gene phylogenetics and phylogenomics.</title>
        <authorList>
            <person name="Vandepol N."/>
            <person name="Liber J."/>
            <person name="Desiro A."/>
            <person name="Na H."/>
            <person name="Kennedy M."/>
            <person name="Barry K."/>
            <person name="Grigoriev I.V."/>
            <person name="Miller A.N."/>
            <person name="O'Donnell K."/>
            <person name="Stajich J.E."/>
            <person name="Bonito G."/>
        </authorList>
    </citation>
    <scope>NUCLEOTIDE SEQUENCE</scope>
    <source>
        <strain evidence="3">NVP1</strain>
    </source>
</reference>
<dbReference type="SUPFAM" id="SSF51905">
    <property type="entry name" value="FAD/NAD(P)-binding domain"/>
    <property type="match status" value="1"/>
</dbReference>
<dbReference type="Proteomes" id="UP000696485">
    <property type="component" value="Unassembled WGS sequence"/>
</dbReference>
<evidence type="ECO:0000313" key="4">
    <source>
        <dbReference type="Proteomes" id="UP000696485"/>
    </source>
</evidence>
<gene>
    <name evidence="3" type="ORF">BG006_011496</name>
</gene>
<sequence length="704" mass="78153">MTLPKKNVIIIGAGISGLAAAQELAKDPSIQVSMLEARNRLGGRLDTRRNLVSPRHPGGDHVATPGQSCDIPLDFGASWIHGVDSTNPIVPLAEAAHARLVPTNQDVIYKHPGKPALDEDKSNHYWAVLFDIFAIAQEFSRQNRSRISVHTSFKAWFDQFLATRQSQDEHLPDYMSEDDLRVIPRLALFWAGENAIELEKVSLKYMDAEKMFPGDHSIVATGYDGILNVIVKDLVNVPIHLEHIVNRIEYSDVGVTVSTNKGTFTADVVLVTLPLGVLKSDSVVFSPPLPAKKQMAIQRLGFGTMVKVIMSFPTCFWPKDRHFINFLPSQRHKHPIPELTHHLNKNQLNALTIYMDDLCNYTSMMPIHDAPILIGYAANASAAAFEKLTDQEAMEVLFCHLSHYYDELAKDPDTYRPTQYFMTRWGADPFAGGSYTSIPVGSYQSDLAEFEIPVGAHPVAIEKATSNDLCDIVDSLSIVTPSQSKRKLALTHGLREQVGSRNGYERKMIELADGPRAFSNNNHALIIPGALLPEQRDAQGRSQGYLVRRQPHQGFVSQLGLPTVIIKGLQGLVGLSSNSAVELERKPVKKDLLVSINGKNIHGPHAYHSYYRDGYIHVSNLGANSVRPLHLEANKRNYRRLLDAKANNQDDDYVRMEMVAEDNVATGRVFFAGEHTTPTNFASVHGALMTGRREAAKIAQNFRA</sequence>
<dbReference type="PANTHER" id="PTHR10742:SF410">
    <property type="entry name" value="LYSINE-SPECIFIC HISTONE DEMETHYLASE 2"/>
    <property type="match status" value="1"/>
</dbReference>
<evidence type="ECO:0000313" key="3">
    <source>
        <dbReference type="EMBL" id="KAF9324990.1"/>
    </source>
</evidence>
<dbReference type="PANTHER" id="PTHR10742">
    <property type="entry name" value="FLAVIN MONOAMINE OXIDASE"/>
    <property type="match status" value="1"/>
</dbReference>
<dbReference type="InterPro" id="IPR050281">
    <property type="entry name" value="Flavin_monoamine_oxidase"/>
</dbReference>
<evidence type="ECO:0000259" key="2">
    <source>
        <dbReference type="Pfam" id="PF01593"/>
    </source>
</evidence>
<proteinExistence type="predicted"/>
<keyword evidence="4" id="KW-1185">Reference proteome</keyword>
<feature type="region of interest" description="Disordered" evidence="1">
    <location>
        <begin position="46"/>
        <end position="66"/>
    </location>
</feature>